<accession>A0A5E4Q2N6</accession>
<protein>
    <recommendedName>
        <fullName evidence="7">Arginase</fullName>
    </recommendedName>
</protein>
<evidence type="ECO:0000313" key="6">
    <source>
        <dbReference type="Proteomes" id="UP000324832"/>
    </source>
</evidence>
<evidence type="ECO:0000256" key="3">
    <source>
        <dbReference type="ARBA" id="ARBA00023211"/>
    </source>
</evidence>
<dbReference type="PANTHER" id="PTHR43782:SF3">
    <property type="entry name" value="ARGINASE"/>
    <property type="match status" value="1"/>
</dbReference>
<dbReference type="Gene3D" id="3.40.800.10">
    <property type="entry name" value="Ureohydrolase domain"/>
    <property type="match status" value="1"/>
</dbReference>
<evidence type="ECO:0000313" key="5">
    <source>
        <dbReference type="EMBL" id="VVC92482.1"/>
    </source>
</evidence>
<dbReference type="Proteomes" id="UP000324832">
    <property type="component" value="Unassembled WGS sequence"/>
</dbReference>
<proteinExistence type="inferred from homology"/>
<evidence type="ECO:0000256" key="1">
    <source>
        <dbReference type="ARBA" id="ARBA00022723"/>
    </source>
</evidence>
<evidence type="ECO:0000256" key="4">
    <source>
        <dbReference type="PROSITE-ProRule" id="PRU00742"/>
    </source>
</evidence>
<dbReference type="EMBL" id="FZQP02001337">
    <property type="protein sequence ID" value="VVC92482.1"/>
    <property type="molecule type" value="Genomic_DNA"/>
</dbReference>
<evidence type="ECO:0008006" key="7">
    <source>
        <dbReference type="Google" id="ProtNLM"/>
    </source>
</evidence>
<dbReference type="Pfam" id="PF00491">
    <property type="entry name" value="Arginase"/>
    <property type="match status" value="1"/>
</dbReference>
<dbReference type="PRINTS" id="PR00116">
    <property type="entry name" value="ARGINASE"/>
</dbReference>
<evidence type="ECO:0000256" key="2">
    <source>
        <dbReference type="ARBA" id="ARBA00022801"/>
    </source>
</evidence>
<reference evidence="5 6" key="1">
    <citation type="submission" date="2017-07" db="EMBL/GenBank/DDBJ databases">
        <authorList>
            <person name="Talla V."/>
            <person name="Backstrom N."/>
        </authorList>
    </citation>
    <scope>NUCLEOTIDE SEQUENCE [LARGE SCALE GENOMIC DNA]</scope>
</reference>
<comment type="similarity">
    <text evidence="4">Belongs to the arginase family.</text>
</comment>
<keyword evidence="6" id="KW-1185">Reference proteome</keyword>
<sequence>MRSSSRNMSQAKWEPLKNVGIIGVPFEKGQKKYGVSVAPAALRSAGLVRQLKEIDGVDVKDYGDIEIQANHVDAHVDNMAYLPLVSACNRNLSQKVSKVLQDGRLPVTIGGDHSIGVGTVDGHYNVNEDMILIWVDAHADINTNKTSGSGSVHGMPVALLVKELSDYWPYLPTMDWQVPKFSIKNLGYIGLRSVDHYERLVIEKYNSINHILHTLDPDKKKPIHYEVV</sequence>
<keyword evidence="3" id="KW-0464">Manganese</keyword>
<dbReference type="GO" id="GO:0004053">
    <property type="term" value="F:arginase activity"/>
    <property type="evidence" value="ECO:0007669"/>
    <property type="project" value="TreeGrafter"/>
</dbReference>
<dbReference type="AlphaFoldDB" id="A0A5E4Q2N6"/>
<keyword evidence="1" id="KW-0479">Metal-binding</keyword>
<dbReference type="InterPro" id="IPR006035">
    <property type="entry name" value="Ureohydrolase"/>
</dbReference>
<dbReference type="GO" id="GO:0030145">
    <property type="term" value="F:manganese ion binding"/>
    <property type="evidence" value="ECO:0007669"/>
    <property type="project" value="TreeGrafter"/>
</dbReference>
<dbReference type="PROSITE" id="PS51409">
    <property type="entry name" value="ARGINASE_2"/>
    <property type="match status" value="1"/>
</dbReference>
<gene>
    <name evidence="5" type="ORF">LSINAPIS_LOCUS4927</name>
</gene>
<dbReference type="GO" id="GO:0005829">
    <property type="term" value="C:cytosol"/>
    <property type="evidence" value="ECO:0007669"/>
    <property type="project" value="TreeGrafter"/>
</dbReference>
<dbReference type="GO" id="GO:0005634">
    <property type="term" value="C:nucleus"/>
    <property type="evidence" value="ECO:0007669"/>
    <property type="project" value="TreeGrafter"/>
</dbReference>
<keyword evidence="2" id="KW-0378">Hydrolase</keyword>
<dbReference type="SUPFAM" id="SSF52768">
    <property type="entry name" value="Arginase/deacetylase"/>
    <property type="match status" value="1"/>
</dbReference>
<name>A0A5E4Q2N6_9NEOP</name>
<dbReference type="InterPro" id="IPR023696">
    <property type="entry name" value="Ureohydrolase_dom_sf"/>
</dbReference>
<organism evidence="5 6">
    <name type="scientific">Leptidea sinapis</name>
    <dbReference type="NCBI Taxonomy" id="189913"/>
    <lineage>
        <taxon>Eukaryota</taxon>
        <taxon>Metazoa</taxon>
        <taxon>Ecdysozoa</taxon>
        <taxon>Arthropoda</taxon>
        <taxon>Hexapoda</taxon>
        <taxon>Insecta</taxon>
        <taxon>Pterygota</taxon>
        <taxon>Neoptera</taxon>
        <taxon>Endopterygota</taxon>
        <taxon>Lepidoptera</taxon>
        <taxon>Glossata</taxon>
        <taxon>Ditrysia</taxon>
        <taxon>Papilionoidea</taxon>
        <taxon>Pieridae</taxon>
        <taxon>Dismorphiinae</taxon>
        <taxon>Leptidea</taxon>
    </lineage>
</organism>
<dbReference type="PANTHER" id="PTHR43782">
    <property type="entry name" value="ARGINASE"/>
    <property type="match status" value="1"/>
</dbReference>